<accession>A0A3P3VMY8</accession>
<keyword evidence="1" id="KW-0472">Membrane</keyword>
<keyword evidence="5" id="KW-1185">Reference proteome</keyword>
<evidence type="ECO:0000259" key="3">
    <source>
        <dbReference type="Pfam" id="PF07696"/>
    </source>
</evidence>
<name>A0A3P3VMY8_9GAMM</name>
<organism evidence="4 5">
    <name type="scientific">Aestuariirhabdus litorea</name>
    <dbReference type="NCBI Taxonomy" id="2528527"/>
    <lineage>
        <taxon>Bacteria</taxon>
        <taxon>Pseudomonadati</taxon>
        <taxon>Pseudomonadota</taxon>
        <taxon>Gammaproteobacteria</taxon>
        <taxon>Oceanospirillales</taxon>
        <taxon>Aestuariirhabdaceae</taxon>
        <taxon>Aestuariirhabdus</taxon>
    </lineage>
</organism>
<dbReference type="SUPFAM" id="SSF55073">
    <property type="entry name" value="Nucleotide cyclase"/>
    <property type="match status" value="1"/>
</dbReference>
<dbReference type="InterPro" id="IPR029787">
    <property type="entry name" value="Nucleotide_cyclase"/>
</dbReference>
<evidence type="ECO:0000256" key="1">
    <source>
        <dbReference type="SAM" id="Phobius"/>
    </source>
</evidence>
<feature type="transmembrane region" description="Helical" evidence="1">
    <location>
        <begin position="201"/>
        <end position="222"/>
    </location>
</feature>
<evidence type="ECO:0000259" key="2">
    <source>
        <dbReference type="Pfam" id="PF07695"/>
    </source>
</evidence>
<gene>
    <name evidence="4" type="ORF">D0544_02740</name>
</gene>
<dbReference type="AlphaFoldDB" id="A0A3P3VMY8"/>
<dbReference type="Gene3D" id="3.30.70.270">
    <property type="match status" value="1"/>
</dbReference>
<feature type="domain" description="7TM-DISM receptor extracellular" evidence="2">
    <location>
        <begin position="204"/>
        <end position="408"/>
    </location>
</feature>
<evidence type="ECO:0000313" key="5">
    <source>
        <dbReference type="Proteomes" id="UP000280792"/>
    </source>
</evidence>
<dbReference type="Proteomes" id="UP000280792">
    <property type="component" value="Unassembled WGS sequence"/>
</dbReference>
<dbReference type="Pfam" id="PF07695">
    <property type="entry name" value="7TMR-DISM_7TM"/>
    <property type="match status" value="1"/>
</dbReference>
<dbReference type="Gene3D" id="2.60.40.2380">
    <property type="match status" value="1"/>
</dbReference>
<feature type="transmembrane region" description="Helical" evidence="1">
    <location>
        <begin position="330"/>
        <end position="348"/>
    </location>
</feature>
<dbReference type="InterPro" id="IPR011622">
    <property type="entry name" value="7TMR_DISM_rcpt_extracell_dom2"/>
</dbReference>
<dbReference type="InterPro" id="IPR043128">
    <property type="entry name" value="Rev_trsase/Diguanyl_cyclase"/>
</dbReference>
<keyword evidence="1" id="KW-0812">Transmembrane</keyword>
<evidence type="ECO:0008006" key="6">
    <source>
        <dbReference type="Google" id="ProtNLM"/>
    </source>
</evidence>
<proteinExistence type="predicted"/>
<feature type="domain" description="7TM-DISM receptor extracellular" evidence="3">
    <location>
        <begin position="56"/>
        <end position="190"/>
    </location>
</feature>
<feature type="transmembrane region" description="Helical" evidence="1">
    <location>
        <begin position="386"/>
        <end position="406"/>
    </location>
</feature>
<dbReference type="EMBL" id="QWEZ01000001">
    <property type="protein sequence ID" value="RRJ84055.1"/>
    <property type="molecule type" value="Genomic_DNA"/>
</dbReference>
<feature type="transmembrane region" description="Helical" evidence="1">
    <location>
        <begin position="357"/>
        <end position="380"/>
    </location>
</feature>
<feature type="transmembrane region" description="Helical" evidence="1">
    <location>
        <begin position="295"/>
        <end position="318"/>
    </location>
</feature>
<reference evidence="4 5" key="1">
    <citation type="submission" date="2018-08" db="EMBL/GenBank/DDBJ databases">
        <authorList>
            <person name="Khan S.A."/>
        </authorList>
    </citation>
    <scope>NUCLEOTIDE SEQUENCE [LARGE SCALE GENOMIC DNA]</scope>
    <source>
        <strain evidence="4 5">GTF-13</strain>
    </source>
</reference>
<dbReference type="InterPro" id="IPR011623">
    <property type="entry name" value="7TMR_DISM_rcpt_extracell_dom1"/>
</dbReference>
<evidence type="ECO:0000313" key="4">
    <source>
        <dbReference type="EMBL" id="RRJ84055.1"/>
    </source>
</evidence>
<reference evidence="4 5" key="2">
    <citation type="submission" date="2018-12" db="EMBL/GenBank/DDBJ databases">
        <title>Simiduia agarivorans gen. nov., sp. nov., a marine, agarolytic bacterium isolated from shallow coastal water from Keelung, Taiwan.</title>
        <authorList>
            <person name="Shieh W.Y."/>
        </authorList>
    </citation>
    <scope>NUCLEOTIDE SEQUENCE [LARGE SCALE GENOMIC DNA]</scope>
    <source>
        <strain evidence="4 5">GTF-13</strain>
    </source>
</reference>
<keyword evidence="1" id="KW-1133">Transmembrane helix</keyword>
<sequence length="752" mass="85821">MANFRDGTMFTSLPRIWLDRLVAPLALLALLCLEPAGAAEQPPISVDDQAVIDIVPHLMYWRTNRGALGIEQVERAYQRGLFNENNGSPFSLPRTRDGIWLRFILTPREGASLDRILEFRRTLYDRMQLYVPTDSGYQRYSRGYDYLSNDPAPALNHNEVPVRLRHNDLRPYYLYLEDSLTIRVPVKLWQADALARQDSNMTVFLTAIFTTMLAFALYNLLLFSFLHDSNYLRYSLYMLAQCLFLMTRDATIYQLSWISWPQWGVQQLVFCACLAAATAARFNQGFVNLAHYAPGLNRAISFTLGFLLCIAALCLFNIRELDSITASIHNWANFILAPLMVLASFIALRKGNRQARWFLAGWLLLISATFIASLSALGLIGQNLFTLYGIHVAAAMEAIILSIGLADRINIIRRERDQAEQISREVDHRVTSERKRRHKSDAITRYLASIHSRSSEAELYRELVSTLSQVMEIRHCALLHSNTGSIRVYSLGPAMEEMFSQEISGRLKLLEGVSCQGEAMILQHRSHSPGDTAYNDSALVVIPLYSWRREWSVILIQPEPSQEFSQTELRQASHFCEIIKEQILNYRRYRVTVDGTETEESGVLTRTALLKHAQRVLRQWNKHEEPLCIAQWTLGDSLLNRHPLNDEGQTALLKTLVECCHARLQRSCIVGRYGQNEIMMLLPGHDPVSAEALLQQLYDDLLLQLQQQHGAHFDLSLEVSVAHQRQPTDTLERLTRHLQPLTLEGDRHMASA</sequence>
<dbReference type="Pfam" id="PF07696">
    <property type="entry name" value="7TMR-DISMED2"/>
    <property type="match status" value="1"/>
</dbReference>
<protein>
    <recommendedName>
        <fullName evidence="6">Diguanylate cyclase</fullName>
    </recommendedName>
</protein>
<comment type="caution">
    <text evidence="4">The sequence shown here is derived from an EMBL/GenBank/DDBJ whole genome shotgun (WGS) entry which is preliminary data.</text>
</comment>